<dbReference type="Proteomes" id="UP001178507">
    <property type="component" value="Unassembled WGS sequence"/>
</dbReference>
<dbReference type="EMBL" id="CAUJNA010000002">
    <property type="protein sequence ID" value="CAJ1370140.1"/>
    <property type="molecule type" value="Genomic_DNA"/>
</dbReference>
<sequence length="361" mass="41126">MGNNFCACEAVTEDPPVRTDPVPVVEDLPMEFPMWLIPAKVLVTLRPPLKPHKDMVEAGHLIQWRRGHPNKVMLISHQWAGTRHPDPKFEQFLVLQEAFLQMSQGNCRVSKDPSSELSELNGRRTPVMSIEEQKACLDWDVWYDYFGCPQIDDRAYDNGAKELQAAVNSIPSYCTVADCVFVLAPTMRHSDSGRMMSRSTWGMRGWCRAERTAFVLSQREGQLMFISSPTSILVSNGNEWARAWPGEGHFTVEADREKVKQLTKDLLLIKCHSLWLRRNMPGWRFYQALHPRAQGHPPMQEEESLEDFLQRYNLDTTLHHLEQGGLSPLMLASREPKGRAMETPRCCVGSVPGTLTTSPKR</sequence>
<gene>
    <name evidence="2" type="ORF">EVOR1521_LOCUS781</name>
</gene>
<protein>
    <submittedName>
        <fullName evidence="2">Uncharacterized protein</fullName>
    </submittedName>
</protein>
<accession>A0AA36MJ23</accession>
<dbReference type="AlphaFoldDB" id="A0AA36MJ23"/>
<reference evidence="2" key="1">
    <citation type="submission" date="2023-08" db="EMBL/GenBank/DDBJ databases">
        <authorList>
            <person name="Chen Y."/>
            <person name="Shah S."/>
            <person name="Dougan E. K."/>
            <person name="Thang M."/>
            <person name="Chan C."/>
        </authorList>
    </citation>
    <scope>NUCLEOTIDE SEQUENCE</scope>
</reference>
<comment type="caution">
    <text evidence="2">The sequence shown here is derived from an EMBL/GenBank/DDBJ whole genome shotgun (WGS) entry which is preliminary data.</text>
</comment>
<keyword evidence="3" id="KW-1185">Reference proteome</keyword>
<name>A0AA36MJ23_9DINO</name>
<evidence type="ECO:0000313" key="2">
    <source>
        <dbReference type="EMBL" id="CAJ1370140.1"/>
    </source>
</evidence>
<proteinExistence type="predicted"/>
<organism evidence="2 3">
    <name type="scientific">Effrenium voratum</name>
    <dbReference type="NCBI Taxonomy" id="2562239"/>
    <lineage>
        <taxon>Eukaryota</taxon>
        <taxon>Sar</taxon>
        <taxon>Alveolata</taxon>
        <taxon>Dinophyceae</taxon>
        <taxon>Suessiales</taxon>
        <taxon>Symbiodiniaceae</taxon>
        <taxon>Effrenium</taxon>
    </lineage>
</organism>
<evidence type="ECO:0000313" key="3">
    <source>
        <dbReference type="Proteomes" id="UP001178507"/>
    </source>
</evidence>
<evidence type="ECO:0000256" key="1">
    <source>
        <dbReference type="SAM" id="MobiDB-lite"/>
    </source>
</evidence>
<feature type="region of interest" description="Disordered" evidence="1">
    <location>
        <begin position="341"/>
        <end position="361"/>
    </location>
</feature>